<organism evidence="4 5">
    <name type="scientific">Gordonia oryzae</name>
    <dbReference type="NCBI Taxonomy" id="2487349"/>
    <lineage>
        <taxon>Bacteria</taxon>
        <taxon>Bacillati</taxon>
        <taxon>Actinomycetota</taxon>
        <taxon>Actinomycetes</taxon>
        <taxon>Mycobacteriales</taxon>
        <taxon>Gordoniaceae</taxon>
        <taxon>Gordonia</taxon>
    </lineage>
</organism>
<evidence type="ECO:0000256" key="1">
    <source>
        <dbReference type="ARBA" id="ARBA00008645"/>
    </source>
</evidence>
<evidence type="ECO:0000256" key="2">
    <source>
        <dbReference type="ARBA" id="ARBA00022801"/>
    </source>
</evidence>
<dbReference type="InterPro" id="IPR050261">
    <property type="entry name" value="FrsA_esterase"/>
</dbReference>
<dbReference type="AlphaFoldDB" id="A0A3N4G5S6"/>
<comment type="similarity">
    <text evidence="1">Belongs to the AB hydrolase superfamily.</text>
</comment>
<dbReference type="PANTHER" id="PTHR22946">
    <property type="entry name" value="DIENELACTONE HYDROLASE DOMAIN-CONTAINING PROTEIN-RELATED"/>
    <property type="match status" value="1"/>
</dbReference>
<feature type="domain" description="Serine aminopeptidase S33" evidence="3">
    <location>
        <begin position="30"/>
        <end position="143"/>
    </location>
</feature>
<evidence type="ECO:0000313" key="4">
    <source>
        <dbReference type="EMBL" id="RPA57695.1"/>
    </source>
</evidence>
<comment type="caution">
    <text evidence="4">The sequence shown here is derived from an EMBL/GenBank/DDBJ whole genome shotgun (WGS) entry which is preliminary data.</text>
</comment>
<reference evidence="4 5" key="1">
    <citation type="submission" date="2018-11" db="EMBL/GenBank/DDBJ databases">
        <title>Draft genome sequence of Gordonia sp. RS15-1S isolated from rice stems.</title>
        <authorList>
            <person name="Muangham S."/>
        </authorList>
    </citation>
    <scope>NUCLEOTIDE SEQUENCE [LARGE SCALE GENOMIC DNA]</scope>
    <source>
        <strain evidence="4 5">RS15-1S</strain>
    </source>
</reference>
<name>A0A3N4G5S6_9ACTN</name>
<evidence type="ECO:0000259" key="3">
    <source>
        <dbReference type="Pfam" id="PF12146"/>
    </source>
</evidence>
<dbReference type="PANTHER" id="PTHR22946:SF9">
    <property type="entry name" value="POLYKETIDE TRANSFERASE AF380"/>
    <property type="match status" value="1"/>
</dbReference>
<dbReference type="InterPro" id="IPR022742">
    <property type="entry name" value="Hydrolase_4"/>
</dbReference>
<dbReference type="Gene3D" id="3.40.50.1820">
    <property type="entry name" value="alpha/beta hydrolase"/>
    <property type="match status" value="1"/>
</dbReference>
<dbReference type="GO" id="GO:0052689">
    <property type="term" value="F:carboxylic ester hydrolase activity"/>
    <property type="evidence" value="ECO:0007669"/>
    <property type="project" value="UniProtKB-ARBA"/>
</dbReference>
<keyword evidence="2 4" id="KW-0378">Hydrolase</keyword>
<dbReference type="SUPFAM" id="SSF53474">
    <property type="entry name" value="alpha/beta-Hydrolases"/>
    <property type="match status" value="1"/>
</dbReference>
<proteinExistence type="inferred from homology"/>
<dbReference type="InterPro" id="IPR029058">
    <property type="entry name" value="AB_hydrolase_fold"/>
</dbReference>
<dbReference type="OrthoDB" id="5902829at2"/>
<accession>A0A3N4G5S6</accession>
<evidence type="ECO:0000313" key="5">
    <source>
        <dbReference type="Proteomes" id="UP000267536"/>
    </source>
</evidence>
<protein>
    <submittedName>
        <fullName evidence="4">Alpha/beta fold hydrolase</fullName>
    </submittedName>
</protein>
<gene>
    <name evidence="4" type="ORF">EF294_17630</name>
</gene>
<keyword evidence="5" id="KW-1185">Reference proteome</keyword>
<sequence length="296" mass="31595">MRRDVEFDSHGVTCRAWFYRPDDPSGDPPVIVMAHGLGAVRRMRLDAFAERFTAAGYACLVFDYRHFGDSDGTPRGLLSIRRQLADWTAALAYARTLPGVDTARIVLWGTSFGGGHVLVTGARHPEVAAVVAQCPFTSGPASTLALDRLGAFKVTMRGLADLASAALRRPPVRVGLAGSGHEAALMSAPDAQPGYLGLIPPGLEFTNSVAARVGLAIPLYVPARSVRRLQVPTLICACDADSVAPVGPTVAAAEGNPMVTLRRYPDGHFDIYVGDAFERVVTDQIEFLTETVPLGR</sequence>
<dbReference type="Proteomes" id="UP000267536">
    <property type="component" value="Unassembled WGS sequence"/>
</dbReference>
<dbReference type="Pfam" id="PF12146">
    <property type="entry name" value="Hydrolase_4"/>
    <property type="match status" value="1"/>
</dbReference>
<dbReference type="EMBL" id="RKMH01000015">
    <property type="protein sequence ID" value="RPA57695.1"/>
    <property type="molecule type" value="Genomic_DNA"/>
</dbReference>